<evidence type="ECO:0000256" key="7">
    <source>
        <dbReference type="ARBA" id="ARBA00023237"/>
    </source>
</evidence>
<organism evidence="14 15">
    <name type="scientific">Sphingomonas corticis</name>
    <dbReference type="NCBI Taxonomy" id="2722791"/>
    <lineage>
        <taxon>Bacteria</taxon>
        <taxon>Pseudomonadati</taxon>
        <taxon>Pseudomonadota</taxon>
        <taxon>Alphaproteobacteria</taxon>
        <taxon>Sphingomonadales</taxon>
        <taxon>Sphingomonadaceae</taxon>
        <taxon>Sphingomonas</taxon>
    </lineage>
</organism>
<evidence type="ECO:0000313" key="15">
    <source>
        <dbReference type="Proteomes" id="UP000732399"/>
    </source>
</evidence>
<evidence type="ECO:0000256" key="8">
    <source>
        <dbReference type="PROSITE-ProRule" id="PRU01360"/>
    </source>
</evidence>
<evidence type="ECO:0000256" key="6">
    <source>
        <dbReference type="ARBA" id="ARBA00023136"/>
    </source>
</evidence>
<keyword evidence="6 8" id="KW-0472">Membrane</keyword>
<dbReference type="Gene3D" id="2.170.130.10">
    <property type="entry name" value="TonB-dependent receptor, plug domain"/>
    <property type="match status" value="1"/>
</dbReference>
<dbReference type="Gene3D" id="2.40.170.20">
    <property type="entry name" value="TonB-dependent receptor, beta-barrel domain"/>
    <property type="match status" value="1"/>
</dbReference>
<comment type="subcellular location">
    <subcellularLocation>
        <location evidence="1 8">Cell outer membrane</location>
        <topology evidence="1 8">Multi-pass membrane protein</topology>
    </subcellularLocation>
</comment>
<feature type="chain" id="PRO_5046442999" evidence="11">
    <location>
        <begin position="25"/>
        <end position="1024"/>
    </location>
</feature>
<keyword evidence="14" id="KW-0675">Receptor</keyword>
<feature type="signal peptide" evidence="11">
    <location>
        <begin position="1"/>
        <end position="24"/>
    </location>
</feature>
<keyword evidence="5 9" id="KW-0798">TonB box</keyword>
<dbReference type="InterPro" id="IPR036942">
    <property type="entry name" value="Beta-barrel_TonB_sf"/>
</dbReference>
<dbReference type="EMBL" id="JAAVJH010000008">
    <property type="protein sequence ID" value="NJR79620.1"/>
    <property type="molecule type" value="Genomic_DNA"/>
</dbReference>
<evidence type="ECO:0000259" key="12">
    <source>
        <dbReference type="Pfam" id="PF00593"/>
    </source>
</evidence>
<evidence type="ECO:0000256" key="1">
    <source>
        <dbReference type="ARBA" id="ARBA00004571"/>
    </source>
</evidence>
<dbReference type="Pfam" id="PF07715">
    <property type="entry name" value="Plug"/>
    <property type="match status" value="1"/>
</dbReference>
<gene>
    <name evidence="14" type="ORF">HBH26_13615</name>
</gene>
<dbReference type="PROSITE" id="PS52016">
    <property type="entry name" value="TONB_DEPENDENT_REC_3"/>
    <property type="match status" value="1"/>
</dbReference>
<accession>A0ABX1CNU1</accession>
<evidence type="ECO:0000256" key="4">
    <source>
        <dbReference type="ARBA" id="ARBA00022692"/>
    </source>
</evidence>
<dbReference type="Proteomes" id="UP000732399">
    <property type="component" value="Unassembled WGS sequence"/>
</dbReference>
<dbReference type="PANTHER" id="PTHR47234:SF3">
    <property type="entry name" value="SECRETIN_TONB SHORT N-TERMINAL DOMAIN-CONTAINING PROTEIN"/>
    <property type="match status" value="1"/>
</dbReference>
<dbReference type="RefSeq" id="WP_168135169.1">
    <property type="nucleotide sequence ID" value="NZ_JAAVJH010000008.1"/>
</dbReference>
<protein>
    <submittedName>
        <fullName evidence="14">TonB-dependent receptor</fullName>
    </submittedName>
</protein>
<keyword evidence="4 8" id="KW-0812">Transmembrane</keyword>
<evidence type="ECO:0000259" key="13">
    <source>
        <dbReference type="Pfam" id="PF07715"/>
    </source>
</evidence>
<reference evidence="14 15" key="1">
    <citation type="submission" date="2020-03" db="EMBL/GenBank/DDBJ databases">
        <authorList>
            <person name="Wang L."/>
            <person name="He N."/>
            <person name="Li Y."/>
            <person name="Fang Y."/>
            <person name="Zhang F."/>
        </authorList>
    </citation>
    <scope>NUCLEOTIDE SEQUENCE [LARGE SCALE GENOMIC DNA]</scope>
    <source>
        <strain evidence="14 15">36D10-4-7</strain>
    </source>
</reference>
<dbReference type="InterPro" id="IPR012910">
    <property type="entry name" value="Plug_dom"/>
</dbReference>
<dbReference type="InterPro" id="IPR000531">
    <property type="entry name" value="Beta-barrel_TonB"/>
</dbReference>
<dbReference type="PANTHER" id="PTHR47234">
    <property type="match status" value="1"/>
</dbReference>
<keyword evidence="11" id="KW-0732">Signal</keyword>
<evidence type="ECO:0000256" key="9">
    <source>
        <dbReference type="RuleBase" id="RU003357"/>
    </source>
</evidence>
<dbReference type="SUPFAM" id="SSF56935">
    <property type="entry name" value="Porins"/>
    <property type="match status" value="1"/>
</dbReference>
<comment type="caution">
    <text evidence="14">The sequence shown here is derived from an EMBL/GenBank/DDBJ whole genome shotgun (WGS) entry which is preliminary data.</text>
</comment>
<evidence type="ECO:0000256" key="3">
    <source>
        <dbReference type="ARBA" id="ARBA00022452"/>
    </source>
</evidence>
<keyword evidence="15" id="KW-1185">Reference proteome</keyword>
<evidence type="ECO:0000256" key="11">
    <source>
        <dbReference type="SAM" id="SignalP"/>
    </source>
</evidence>
<evidence type="ECO:0000256" key="2">
    <source>
        <dbReference type="ARBA" id="ARBA00022448"/>
    </source>
</evidence>
<sequence>MIDRHARRSSYAGAALAALATALAAPAAAQTQPSNAATAQIGDPAPGTQEDPAQGDVIVTGTRIVRDGFQAPTPLTVLTQEEILNSSPSNNIADFVNQLPSLAGSTRPANSRLNLSSGQAGINALNLRNLGETRTLVLLDGRRSVASTITGLVDVNTIPQSLVKSVEVVTGGASSAYGSDAVAGVVNFVLDKKYKGLKVLVDSGVTDKGDGFNYSFSVAGGTSFGSEGRGHILLSGEVAHRDGIFEVDRDWNATGYVRIQDPNWTATSTTPRYLIRRQVGAANSTPGGLITNSAGGTANSLRGLYFGPGGEVLQYQYGALTFPSPTGTAPPTLTQGGSWQVNDSGRRIGLDPEDDRYGLFGRVSYEVADGVEVFAEASYNRQKVFFNAGPNLATGIVLNATGCGAAATAAAAPTTCNAFLYNTLGPQRLAGITSVTLATTAVDLPFRAVDNRREVQRYAIGAEGAFDAFGKRANWNVYGQYGRADLREQLRNIMNNTRMNNATNAVFAPAGNAAGYAPGSIQCGINVDADATNNDPACVPLNRLGIGVANPAAFGYVLGDPYREQRLEQIVAGANFSATPFSTWAGEVSIAVGAEYREEKVSGFVPDEFQPVPIRNAAGAVTGATNRWSVGNYLPSRGRFDVKEAYLETVVPLGLGLEFNGAVRATDYSTAGYVTTWKAGATWQPIDDFRLRVTRSRDIRAPNLNELYQAGTANSDAVTNPGFPSASPPFVPAGQPPVASYGYSGFSTGNPLLQEERANQWNVGAVFTPTFLPGFNLSVDYFDIDLDQGISTFTAAQIVNLCFQGQDDFCNAITIDAARTQNPSQPYLIIRNQPFNAASQTVRGVDFDVSYRLPMDRLGAGSQGAVTLRGLATRYIDNKFDSGVPGTVVLNSVGVNGGQASTPDWIFRGSIAYDAPDFSITAVGRGVSAGKYVANGIECSTACPANDPNFFTYDTNRVSGVFYADLNLTQKIEMGGAEAQFFINVTNVFDRWPLLLPETGLAANPTYSDLLGRAFRFGIRMETR</sequence>
<feature type="region of interest" description="Disordered" evidence="10">
    <location>
        <begin position="34"/>
        <end position="54"/>
    </location>
</feature>
<proteinExistence type="inferred from homology"/>
<dbReference type="InterPro" id="IPR037066">
    <property type="entry name" value="Plug_dom_sf"/>
</dbReference>
<evidence type="ECO:0000313" key="14">
    <source>
        <dbReference type="EMBL" id="NJR79620.1"/>
    </source>
</evidence>
<keyword evidence="2 8" id="KW-0813">Transport</keyword>
<feature type="domain" description="TonB-dependent receptor plug" evidence="13">
    <location>
        <begin position="70"/>
        <end position="185"/>
    </location>
</feature>
<name>A0ABX1CNU1_9SPHN</name>
<feature type="domain" description="TonB-dependent receptor-like beta-barrel" evidence="12">
    <location>
        <begin position="456"/>
        <end position="988"/>
    </location>
</feature>
<comment type="similarity">
    <text evidence="8 9">Belongs to the TonB-dependent receptor family.</text>
</comment>
<evidence type="ECO:0000256" key="10">
    <source>
        <dbReference type="SAM" id="MobiDB-lite"/>
    </source>
</evidence>
<evidence type="ECO:0000256" key="5">
    <source>
        <dbReference type="ARBA" id="ARBA00023077"/>
    </source>
</evidence>
<keyword evidence="7 8" id="KW-0998">Cell outer membrane</keyword>
<dbReference type="InterPro" id="IPR039426">
    <property type="entry name" value="TonB-dep_rcpt-like"/>
</dbReference>
<keyword evidence="3 8" id="KW-1134">Transmembrane beta strand</keyword>
<dbReference type="Pfam" id="PF00593">
    <property type="entry name" value="TonB_dep_Rec_b-barrel"/>
    <property type="match status" value="1"/>
</dbReference>